<gene>
    <name evidence="2" type="ORF">DY000_02021959</name>
</gene>
<evidence type="ECO:0000256" key="1">
    <source>
        <dbReference type="SAM" id="MobiDB-lite"/>
    </source>
</evidence>
<evidence type="ECO:0000313" key="2">
    <source>
        <dbReference type="EMBL" id="KAF3591912.1"/>
    </source>
</evidence>
<feature type="region of interest" description="Disordered" evidence="1">
    <location>
        <begin position="161"/>
        <end position="192"/>
    </location>
</feature>
<dbReference type="Proteomes" id="UP000266723">
    <property type="component" value="Unassembled WGS sequence"/>
</dbReference>
<name>A0ABQ7E4J2_BRACR</name>
<accession>A0ABQ7E4J2</accession>
<feature type="compositionally biased region" description="Polar residues" evidence="1">
    <location>
        <begin position="325"/>
        <end position="337"/>
    </location>
</feature>
<feature type="region of interest" description="Disordered" evidence="1">
    <location>
        <begin position="54"/>
        <end position="85"/>
    </location>
</feature>
<organism evidence="2 3">
    <name type="scientific">Brassica cretica</name>
    <name type="common">Mustard</name>
    <dbReference type="NCBI Taxonomy" id="69181"/>
    <lineage>
        <taxon>Eukaryota</taxon>
        <taxon>Viridiplantae</taxon>
        <taxon>Streptophyta</taxon>
        <taxon>Embryophyta</taxon>
        <taxon>Tracheophyta</taxon>
        <taxon>Spermatophyta</taxon>
        <taxon>Magnoliopsida</taxon>
        <taxon>eudicotyledons</taxon>
        <taxon>Gunneridae</taxon>
        <taxon>Pentapetalae</taxon>
        <taxon>rosids</taxon>
        <taxon>malvids</taxon>
        <taxon>Brassicales</taxon>
        <taxon>Brassicaceae</taxon>
        <taxon>Brassiceae</taxon>
        <taxon>Brassica</taxon>
    </lineage>
</organism>
<feature type="region of interest" description="Disordered" evidence="1">
    <location>
        <begin position="394"/>
        <end position="424"/>
    </location>
</feature>
<reference evidence="2 3" key="1">
    <citation type="journal article" date="2020" name="BMC Genomics">
        <title>Intraspecific diversification of the crop wild relative Brassica cretica Lam. using demographic model selection.</title>
        <authorList>
            <person name="Kioukis A."/>
            <person name="Michalopoulou V.A."/>
            <person name="Briers L."/>
            <person name="Pirintsos S."/>
            <person name="Studholme D.J."/>
            <person name="Pavlidis P."/>
            <person name="Sarris P.F."/>
        </authorList>
    </citation>
    <scope>NUCLEOTIDE SEQUENCE [LARGE SCALE GENOMIC DNA]</scope>
    <source>
        <strain evidence="3">cv. PFS-1207/04</strain>
    </source>
</reference>
<dbReference type="EMBL" id="QGKV02000299">
    <property type="protein sequence ID" value="KAF3591912.1"/>
    <property type="molecule type" value="Genomic_DNA"/>
</dbReference>
<protein>
    <submittedName>
        <fullName evidence="2">Uncharacterized protein</fullName>
    </submittedName>
</protein>
<proteinExistence type="predicted"/>
<feature type="compositionally biased region" description="Polar residues" evidence="1">
    <location>
        <begin position="413"/>
        <end position="424"/>
    </location>
</feature>
<evidence type="ECO:0000313" key="3">
    <source>
        <dbReference type="Proteomes" id="UP000266723"/>
    </source>
</evidence>
<keyword evidence="3" id="KW-1185">Reference proteome</keyword>
<feature type="region of interest" description="Disordered" evidence="1">
    <location>
        <begin position="325"/>
        <end position="358"/>
    </location>
</feature>
<comment type="caution">
    <text evidence="2">The sequence shown here is derived from an EMBL/GenBank/DDBJ whole genome shotgun (WGS) entry which is preliminary data.</text>
</comment>
<sequence>MVPILILVRDERGDLHEHEGHLHNAAVVKEEKLQEGDFEVESLMSFGGLQWCRSTPSHEHRSTEVNQNRSTSSPGNRSITPTESTTSCNAVTIMTHEEFAAKHPHPPNPVYVKIDRHSDLVIDRLQETSIDRQPPAPIDRRAPLTYRVQMPKIDVECLNALRPKPKPSENPPETVRTLSDDGTDPMEVDRVPPGRTLRKRKEKVAKHLKKGANEKEKGSFRKRVFRIPLDKPFEEAYFTHRLNSGGIVRDLEVQIGNALVLVDFYVLDIKLNWNSSLLLGRAFLSTIGAKPQTSSRRINDPGIIAACHCRAKYETEYSASIETHTATSIDNSQQKSTDAAGKESVNSSQGEWENDYYNPTMVAHTMHTKEYDEDYEEERAIEKKSILDEEDKIFHHSSWKKKSPSFDRDVSASIDTQLHQPNRL</sequence>
<feature type="compositionally biased region" description="Polar residues" evidence="1">
    <location>
        <begin position="64"/>
        <end position="85"/>
    </location>
</feature>